<feature type="chain" id="PRO_5045723023" evidence="1">
    <location>
        <begin position="19"/>
        <end position="433"/>
    </location>
</feature>
<dbReference type="EMBL" id="JAUCBP010000007">
    <property type="protein sequence ID" value="MDM7860312.1"/>
    <property type="molecule type" value="Genomic_DNA"/>
</dbReference>
<name>A0ABT7SXP5_9ALTE</name>
<evidence type="ECO:0000313" key="3">
    <source>
        <dbReference type="Proteomes" id="UP001234343"/>
    </source>
</evidence>
<accession>A0ABT7SXP5</accession>
<organism evidence="2 3">
    <name type="scientific">Alteromonas arenosi</name>
    <dbReference type="NCBI Taxonomy" id="3055817"/>
    <lineage>
        <taxon>Bacteria</taxon>
        <taxon>Pseudomonadati</taxon>
        <taxon>Pseudomonadota</taxon>
        <taxon>Gammaproteobacteria</taxon>
        <taxon>Alteromonadales</taxon>
        <taxon>Alteromonadaceae</taxon>
        <taxon>Alteromonas/Salinimonas group</taxon>
        <taxon>Alteromonas</taxon>
    </lineage>
</organism>
<protein>
    <submittedName>
        <fullName evidence="2">Conjugal transfer protein TraF</fullName>
    </submittedName>
</protein>
<evidence type="ECO:0000313" key="2">
    <source>
        <dbReference type="EMBL" id="MDM7860312.1"/>
    </source>
</evidence>
<gene>
    <name evidence="2" type="primary">traF</name>
    <name evidence="2" type="ORF">QTP81_06865</name>
</gene>
<reference evidence="2 3" key="1">
    <citation type="submission" date="2023-06" db="EMBL/GenBank/DDBJ databases">
        <title>Alteromonas sp. ASW11-36 isolated from intertidal sand.</title>
        <authorList>
            <person name="Li Y."/>
        </authorList>
    </citation>
    <scope>NUCLEOTIDE SEQUENCE [LARGE SCALE GENOMIC DNA]</scope>
    <source>
        <strain evidence="2 3">ASW11-36</strain>
    </source>
</reference>
<proteinExistence type="predicted"/>
<sequence length="433" mass="47009">MNKPLLAVLISASSTALASGPTASSGAGLTTGPSSSPYSFSAAKHNPAMNSFLLSDGESMRMGYFPSFGFAVEAGPVDNFADDLEELADIIDDPSSTDDDASVILDRFNDVLLRAGADGYVRFGGQAQLPLTPWFFYSETLKGTVGIDLSFATVGGLSILDSELSFDNQNESFSTATSLYIKSGVEATFGVSYGREIYQHKWGNLYSGIKVKYMTIDLSKQVLPIVQLANADLGDLIEDEYDQNQNRSSDFGLDVGFVWDAPRYRLGLTFEDLNSPEFEFGDVGVNCDAIPENTPSRSNCEAARFFSEVRGEIAQREIHTKDVKARLDGLITPGGGVYLSAAVDLAEYNDYIGAQHQWIHAGIDYQTDWPFLSSLRAGYHANLVGTEISSATLGFTLFDSVNLDFEYGLEDVVVDGSTAPRRFGFALSIEEQF</sequence>
<evidence type="ECO:0000256" key="1">
    <source>
        <dbReference type="SAM" id="SignalP"/>
    </source>
</evidence>
<feature type="signal peptide" evidence="1">
    <location>
        <begin position="1"/>
        <end position="18"/>
    </location>
</feature>
<comment type="caution">
    <text evidence="2">The sequence shown here is derived from an EMBL/GenBank/DDBJ whole genome shotgun (WGS) entry which is preliminary data.</text>
</comment>
<dbReference type="InterPro" id="IPR032811">
    <property type="entry name" value="Put_conjugal_transfer"/>
</dbReference>
<dbReference type="Proteomes" id="UP001234343">
    <property type="component" value="Unassembled WGS sequence"/>
</dbReference>
<keyword evidence="1" id="KW-0732">Signal</keyword>
<dbReference type="Pfam" id="PF13729">
    <property type="entry name" value="TraF_2"/>
    <property type="match status" value="1"/>
</dbReference>
<dbReference type="RefSeq" id="WP_289364617.1">
    <property type="nucleotide sequence ID" value="NZ_JAUCBP010000007.1"/>
</dbReference>
<keyword evidence="3" id="KW-1185">Reference proteome</keyword>